<keyword evidence="4" id="KW-0472">Membrane</keyword>
<reference evidence="6" key="2">
    <citation type="submission" date="2023-06" db="EMBL/GenBank/DDBJ databases">
        <authorList>
            <person name="Ma L."/>
            <person name="Liu K.-W."/>
            <person name="Li Z."/>
            <person name="Hsiao Y.-Y."/>
            <person name="Qi Y."/>
            <person name="Fu T."/>
            <person name="Tang G."/>
            <person name="Zhang D."/>
            <person name="Sun W.-H."/>
            <person name="Liu D.-K."/>
            <person name="Li Y."/>
            <person name="Chen G.-Z."/>
            <person name="Liu X.-D."/>
            <person name="Liao X.-Y."/>
            <person name="Jiang Y.-T."/>
            <person name="Yu X."/>
            <person name="Hao Y."/>
            <person name="Huang J."/>
            <person name="Zhao X.-W."/>
            <person name="Ke S."/>
            <person name="Chen Y.-Y."/>
            <person name="Wu W.-L."/>
            <person name="Hsu J.-L."/>
            <person name="Lin Y.-F."/>
            <person name="Huang M.-D."/>
            <person name="Li C.-Y."/>
            <person name="Huang L."/>
            <person name="Wang Z.-W."/>
            <person name="Zhao X."/>
            <person name="Zhong W.-Y."/>
            <person name="Peng D.-H."/>
            <person name="Ahmad S."/>
            <person name="Lan S."/>
            <person name="Zhang J.-S."/>
            <person name="Tsai W.-C."/>
            <person name="Van De Peer Y."/>
            <person name="Liu Z.-J."/>
        </authorList>
    </citation>
    <scope>NUCLEOTIDE SEQUENCE</scope>
    <source>
        <strain evidence="6">CP</strain>
        <tissue evidence="6">Leaves</tissue>
    </source>
</reference>
<evidence type="ECO:0000313" key="7">
    <source>
        <dbReference type="Proteomes" id="UP001180020"/>
    </source>
</evidence>
<name>A0AAV9E214_ACOCL</name>
<dbReference type="GO" id="GO:0042721">
    <property type="term" value="C:TIM22 mitochondrial import inner membrane insertion complex"/>
    <property type="evidence" value="ECO:0007669"/>
    <property type="project" value="InterPro"/>
</dbReference>
<dbReference type="PANTHER" id="PTHR14110">
    <property type="entry name" value="MITOCHONDRIAL IMPORT INNER MEMBRANE TRANSLOCASE SUBUNIT TIM22"/>
    <property type="match status" value="1"/>
</dbReference>
<evidence type="ECO:0000256" key="1">
    <source>
        <dbReference type="ARBA" id="ARBA00004141"/>
    </source>
</evidence>
<dbReference type="GO" id="GO:0045039">
    <property type="term" value="P:protein insertion into mitochondrial inner membrane"/>
    <property type="evidence" value="ECO:0007669"/>
    <property type="project" value="InterPro"/>
</dbReference>
<evidence type="ECO:0000313" key="6">
    <source>
        <dbReference type="EMBL" id="KAK1306127.1"/>
    </source>
</evidence>
<protein>
    <submittedName>
        <fullName evidence="6">Mitochondrial import inner membrane translocase subunit TIM22-2</fullName>
    </submittedName>
</protein>
<feature type="region of interest" description="Disordered" evidence="5">
    <location>
        <begin position="1"/>
        <end position="34"/>
    </location>
</feature>
<evidence type="ECO:0000256" key="5">
    <source>
        <dbReference type="SAM" id="MobiDB-lite"/>
    </source>
</evidence>
<evidence type="ECO:0000256" key="4">
    <source>
        <dbReference type="ARBA" id="ARBA00023136"/>
    </source>
</evidence>
<dbReference type="InterPro" id="IPR039175">
    <property type="entry name" value="TIM22"/>
</dbReference>
<keyword evidence="3" id="KW-1133">Transmembrane helix</keyword>
<organism evidence="6 7">
    <name type="scientific">Acorus calamus</name>
    <name type="common">Sweet flag</name>
    <dbReference type="NCBI Taxonomy" id="4465"/>
    <lineage>
        <taxon>Eukaryota</taxon>
        <taxon>Viridiplantae</taxon>
        <taxon>Streptophyta</taxon>
        <taxon>Embryophyta</taxon>
        <taxon>Tracheophyta</taxon>
        <taxon>Spermatophyta</taxon>
        <taxon>Magnoliopsida</taxon>
        <taxon>Liliopsida</taxon>
        <taxon>Acoraceae</taxon>
        <taxon>Acorus</taxon>
    </lineage>
</organism>
<sequence length="87" mass="8326">MEMAASPKPEPDTNENPNPIVGGGGGGGGITGGPSPPLVCLSRFVGDSAAGAVMGSIFGYGTGLVKKKGLKGSFADAGSSAKSSMLA</sequence>
<dbReference type="Proteomes" id="UP001180020">
    <property type="component" value="Unassembled WGS sequence"/>
</dbReference>
<dbReference type="GO" id="GO:0008320">
    <property type="term" value="F:protein transmembrane transporter activity"/>
    <property type="evidence" value="ECO:0007669"/>
    <property type="project" value="TreeGrafter"/>
</dbReference>
<dbReference type="PANTHER" id="PTHR14110:SF1">
    <property type="entry name" value="CHLOROPLASTIC IMPORT INNER MEMBRANE TRANSLOCASE SUBUNIT TIM22-2-RELATED"/>
    <property type="match status" value="1"/>
</dbReference>
<evidence type="ECO:0000256" key="3">
    <source>
        <dbReference type="ARBA" id="ARBA00022989"/>
    </source>
</evidence>
<comment type="subcellular location">
    <subcellularLocation>
        <location evidence="1">Membrane</location>
        <topology evidence="1">Multi-pass membrane protein</topology>
    </subcellularLocation>
</comment>
<keyword evidence="7" id="KW-1185">Reference proteome</keyword>
<evidence type="ECO:0000256" key="2">
    <source>
        <dbReference type="ARBA" id="ARBA00022692"/>
    </source>
</evidence>
<dbReference type="GO" id="GO:0045036">
    <property type="term" value="P:protein targeting to chloroplast"/>
    <property type="evidence" value="ECO:0007669"/>
    <property type="project" value="TreeGrafter"/>
</dbReference>
<keyword evidence="2" id="KW-0812">Transmembrane</keyword>
<accession>A0AAV9E214</accession>
<reference evidence="6" key="1">
    <citation type="journal article" date="2023" name="Nat. Commun.">
        <title>Diploid and tetraploid genomes of Acorus and the evolution of monocots.</title>
        <authorList>
            <person name="Ma L."/>
            <person name="Liu K.W."/>
            <person name="Li Z."/>
            <person name="Hsiao Y.Y."/>
            <person name="Qi Y."/>
            <person name="Fu T."/>
            <person name="Tang G.D."/>
            <person name="Zhang D."/>
            <person name="Sun W.H."/>
            <person name="Liu D.K."/>
            <person name="Li Y."/>
            <person name="Chen G.Z."/>
            <person name="Liu X.D."/>
            <person name="Liao X.Y."/>
            <person name="Jiang Y.T."/>
            <person name="Yu X."/>
            <person name="Hao Y."/>
            <person name="Huang J."/>
            <person name="Zhao X.W."/>
            <person name="Ke S."/>
            <person name="Chen Y.Y."/>
            <person name="Wu W.L."/>
            <person name="Hsu J.L."/>
            <person name="Lin Y.F."/>
            <person name="Huang M.D."/>
            <person name="Li C.Y."/>
            <person name="Huang L."/>
            <person name="Wang Z.W."/>
            <person name="Zhao X."/>
            <person name="Zhong W.Y."/>
            <person name="Peng D.H."/>
            <person name="Ahmad S."/>
            <person name="Lan S."/>
            <person name="Zhang J.S."/>
            <person name="Tsai W.C."/>
            <person name="Van de Peer Y."/>
            <person name="Liu Z.J."/>
        </authorList>
    </citation>
    <scope>NUCLEOTIDE SEQUENCE</scope>
    <source>
        <strain evidence="6">CP</strain>
    </source>
</reference>
<dbReference type="GO" id="GO:0009941">
    <property type="term" value="C:chloroplast envelope"/>
    <property type="evidence" value="ECO:0007669"/>
    <property type="project" value="TreeGrafter"/>
</dbReference>
<proteinExistence type="predicted"/>
<dbReference type="AlphaFoldDB" id="A0AAV9E214"/>
<gene>
    <name evidence="6" type="primary">TIM22-2</name>
    <name evidence="6" type="ORF">QJS10_CPA10g01869</name>
</gene>
<dbReference type="EMBL" id="JAUJYO010000010">
    <property type="protein sequence ID" value="KAK1306127.1"/>
    <property type="molecule type" value="Genomic_DNA"/>
</dbReference>
<feature type="compositionally biased region" description="Gly residues" evidence="5">
    <location>
        <begin position="21"/>
        <end position="32"/>
    </location>
</feature>
<comment type="caution">
    <text evidence="6">The sequence shown here is derived from an EMBL/GenBank/DDBJ whole genome shotgun (WGS) entry which is preliminary data.</text>
</comment>